<evidence type="ECO:0000256" key="1">
    <source>
        <dbReference type="ARBA" id="ARBA00007409"/>
    </source>
</evidence>
<dbReference type="PANTHER" id="PTHR44188:SF1">
    <property type="entry name" value="GDAP1, ISOFORM A"/>
    <property type="match status" value="1"/>
</dbReference>
<dbReference type="STRING" id="62324.A0A182RQY1"/>
<dbReference type="Gene3D" id="1.20.1050.10">
    <property type="match status" value="1"/>
</dbReference>
<sequence>MQEKCSLSPSAFVVLSQQRPQILHPKSYRLCEHLLVLEWTKRYGQFWTSVTEMFEKRFKRPSVANGDGLILYCNQYSYYCHKVLQALHEKGIRFTKYDIDVTNDEHFSEWFLELNPRAELPVLQNGLLIVPGSSRILDYLEENYPKNKALRMPIGTDKLIVGFRQTIESLPIGVITIGSFLHPQHVGSPKFPFVLPVRQTILAREETLAQRLRSYATEYPAFAEVLLKKADFHERKRSIIASEEYFCKLLVALDEFLTSVEQYLATIDIGQCWLTGADTFTMVDISLGTLLHRLYVLGLEDRFWGAGKRPHVGQYFAKVCQRESFQSVLPSKVSILRTVWINTPPVYKAGLAAVSSVLISSTLLKR</sequence>
<reference evidence="4" key="1">
    <citation type="submission" date="2020-05" db="UniProtKB">
        <authorList>
            <consortium name="EnsemblMetazoa"/>
        </authorList>
    </citation>
    <scope>IDENTIFICATION</scope>
    <source>
        <strain evidence="4">FUMOZ</strain>
    </source>
</reference>
<name>A0A182RQY1_ANOFN</name>
<evidence type="ECO:0008006" key="5">
    <source>
        <dbReference type="Google" id="ProtNLM"/>
    </source>
</evidence>
<proteinExistence type="inferred from homology"/>
<dbReference type="InterPro" id="IPR004045">
    <property type="entry name" value="Glutathione_S-Trfase_N"/>
</dbReference>
<dbReference type="GO" id="GO:0000266">
    <property type="term" value="P:mitochondrial fission"/>
    <property type="evidence" value="ECO:0007669"/>
    <property type="project" value="TreeGrafter"/>
</dbReference>
<dbReference type="InterPro" id="IPR036282">
    <property type="entry name" value="Glutathione-S-Trfase_C_sf"/>
</dbReference>
<dbReference type="PROSITE" id="PS50405">
    <property type="entry name" value="GST_CTER"/>
    <property type="match status" value="1"/>
</dbReference>
<feature type="domain" description="GST N-terminal" evidence="2">
    <location>
        <begin position="67"/>
        <end position="148"/>
    </location>
</feature>
<feature type="domain" description="GST C-terminal" evidence="3">
    <location>
        <begin position="200"/>
        <end position="345"/>
    </location>
</feature>
<evidence type="ECO:0000313" key="4">
    <source>
        <dbReference type="EnsemblMetazoa" id="AFUN008676-PA"/>
    </source>
</evidence>
<dbReference type="GO" id="GO:0008053">
    <property type="term" value="P:mitochondrial fusion"/>
    <property type="evidence" value="ECO:0007669"/>
    <property type="project" value="TreeGrafter"/>
</dbReference>
<dbReference type="GO" id="GO:0005741">
    <property type="term" value="C:mitochondrial outer membrane"/>
    <property type="evidence" value="ECO:0007669"/>
    <property type="project" value="TreeGrafter"/>
</dbReference>
<dbReference type="PROSITE" id="PS51354">
    <property type="entry name" value="GLUTAREDOXIN_2"/>
    <property type="match status" value="1"/>
</dbReference>
<dbReference type="VEuPathDB" id="VectorBase:AFUN008676"/>
<dbReference type="CDD" id="cd00570">
    <property type="entry name" value="GST_N_family"/>
    <property type="match status" value="1"/>
</dbReference>
<dbReference type="VEuPathDB" id="VectorBase:AFUN2_004931"/>
<dbReference type="GO" id="GO:0006626">
    <property type="term" value="P:protein targeting to mitochondrion"/>
    <property type="evidence" value="ECO:0007669"/>
    <property type="project" value="TreeGrafter"/>
</dbReference>
<comment type="similarity">
    <text evidence="1">Belongs to the GST superfamily.</text>
</comment>
<dbReference type="PROSITE" id="PS50404">
    <property type="entry name" value="GST_NTER"/>
    <property type="match status" value="1"/>
</dbReference>
<dbReference type="EnsemblMetazoa" id="AFUN008676-RA">
    <property type="protein sequence ID" value="AFUN008676-PA"/>
    <property type="gene ID" value="AFUN008676"/>
</dbReference>
<dbReference type="InterPro" id="IPR036249">
    <property type="entry name" value="Thioredoxin-like_sf"/>
</dbReference>
<organism evidence="4">
    <name type="scientific">Anopheles funestus</name>
    <name type="common">African malaria mosquito</name>
    <dbReference type="NCBI Taxonomy" id="62324"/>
    <lineage>
        <taxon>Eukaryota</taxon>
        <taxon>Metazoa</taxon>
        <taxon>Ecdysozoa</taxon>
        <taxon>Arthropoda</taxon>
        <taxon>Hexapoda</taxon>
        <taxon>Insecta</taxon>
        <taxon>Pterygota</taxon>
        <taxon>Neoptera</taxon>
        <taxon>Endopterygota</taxon>
        <taxon>Diptera</taxon>
        <taxon>Nematocera</taxon>
        <taxon>Culicoidea</taxon>
        <taxon>Culicidae</taxon>
        <taxon>Anophelinae</taxon>
        <taxon>Anopheles</taxon>
    </lineage>
</organism>
<dbReference type="SUPFAM" id="SSF52833">
    <property type="entry name" value="Thioredoxin-like"/>
    <property type="match status" value="1"/>
</dbReference>
<dbReference type="PANTHER" id="PTHR44188">
    <property type="entry name" value="GDAP1, ISOFORM A"/>
    <property type="match status" value="1"/>
</dbReference>
<evidence type="ECO:0000259" key="2">
    <source>
        <dbReference type="PROSITE" id="PS50404"/>
    </source>
</evidence>
<dbReference type="Pfam" id="PF13417">
    <property type="entry name" value="GST_N_3"/>
    <property type="match status" value="1"/>
</dbReference>
<dbReference type="Gene3D" id="3.40.30.10">
    <property type="entry name" value="Glutaredoxin"/>
    <property type="match status" value="1"/>
</dbReference>
<evidence type="ECO:0000259" key="3">
    <source>
        <dbReference type="PROSITE" id="PS50405"/>
    </source>
</evidence>
<accession>A0A182RQY1</accession>
<dbReference type="SUPFAM" id="SSF47616">
    <property type="entry name" value="GST C-terminal domain-like"/>
    <property type="match status" value="1"/>
</dbReference>
<dbReference type="InterPro" id="IPR010987">
    <property type="entry name" value="Glutathione-S-Trfase_C-like"/>
</dbReference>
<protein>
    <recommendedName>
        <fullName evidence="5">GST N-terminal domain-containing protein</fullName>
    </recommendedName>
</protein>
<dbReference type="AlphaFoldDB" id="A0A182RQY1"/>